<dbReference type="EMBL" id="UYRU01065984">
    <property type="protein sequence ID" value="VDN16486.1"/>
    <property type="molecule type" value="Genomic_DNA"/>
</dbReference>
<gene>
    <name evidence="1" type="ORF">DILT_LOCUS12317</name>
</gene>
<reference evidence="1 2" key="1">
    <citation type="submission" date="2018-11" db="EMBL/GenBank/DDBJ databases">
        <authorList>
            <consortium name="Pathogen Informatics"/>
        </authorList>
    </citation>
    <scope>NUCLEOTIDE SEQUENCE [LARGE SCALE GENOMIC DNA]</scope>
</reference>
<dbReference type="OrthoDB" id="18982at2759"/>
<sequence length="191" mass="21151">MPSELSIGFYLLARFCTGSIRNLGDKISDDDVYGFRYQQSFLFLNIHLDHAEVRTRLAPLPGLPGDAPSTRAVFLARNVRITHEVEPSGQVDLKYATVDIQHFDCHVLDLFDVKPEQQEGTSGAHSWKNNIPLLRTFANPVFPKQTDEDPPNEESMLSIAFESTTCASAATLGKVTIISDVVRLTTQSSIA</sequence>
<proteinExistence type="predicted"/>
<dbReference type="AlphaFoldDB" id="A0A3P7PEP3"/>
<protein>
    <submittedName>
        <fullName evidence="1">Uncharacterized protein</fullName>
    </submittedName>
</protein>
<accession>A0A3P7PEP3</accession>
<evidence type="ECO:0000313" key="2">
    <source>
        <dbReference type="Proteomes" id="UP000281553"/>
    </source>
</evidence>
<organism evidence="1 2">
    <name type="scientific">Dibothriocephalus latus</name>
    <name type="common">Fish tapeworm</name>
    <name type="synonym">Diphyllobothrium latum</name>
    <dbReference type="NCBI Taxonomy" id="60516"/>
    <lineage>
        <taxon>Eukaryota</taxon>
        <taxon>Metazoa</taxon>
        <taxon>Spiralia</taxon>
        <taxon>Lophotrochozoa</taxon>
        <taxon>Platyhelminthes</taxon>
        <taxon>Cestoda</taxon>
        <taxon>Eucestoda</taxon>
        <taxon>Diphyllobothriidea</taxon>
        <taxon>Diphyllobothriidae</taxon>
        <taxon>Dibothriocephalus</taxon>
    </lineage>
</organism>
<dbReference type="Proteomes" id="UP000281553">
    <property type="component" value="Unassembled WGS sequence"/>
</dbReference>
<name>A0A3P7PEP3_DIBLA</name>
<keyword evidence="2" id="KW-1185">Reference proteome</keyword>
<evidence type="ECO:0000313" key="1">
    <source>
        <dbReference type="EMBL" id="VDN16486.1"/>
    </source>
</evidence>